<evidence type="ECO:0000313" key="3">
    <source>
        <dbReference type="Proteomes" id="UP000215377"/>
    </source>
</evidence>
<protein>
    <submittedName>
        <fullName evidence="2">Salicylate esterase</fullName>
    </submittedName>
</protein>
<dbReference type="SUPFAM" id="SSF53474">
    <property type="entry name" value="alpha/beta-Hydrolases"/>
    <property type="match status" value="1"/>
</dbReference>
<sequence length="240" mass="26434">MSTYVIVHGAWHDGSLFEETAAPIRAAGHQVHLPTLAGNRPGDAKSSGLDDAISSLVDYIGEHGLQNIVLVGHSYAGMVISGAYDRLPRGTIRRLVYWSAFVPNSGESLDDMVADFMKALFDEIEQPDGSVELPFVIWREAFINDGDATLAQSAYERLNPQPYRTFTDKITLSSNPATWEVGKSYIHSQEDIALPASLPWHPRLSEKLGLYRYVLMTGGHEACFTAPDLLARKIMDAGRD</sequence>
<accession>A0A225NII4</accession>
<proteinExistence type="predicted"/>
<organism evidence="2 3">
    <name type="scientific">Marinibacterium profundimaris</name>
    <dbReference type="NCBI Taxonomy" id="1679460"/>
    <lineage>
        <taxon>Bacteria</taxon>
        <taxon>Pseudomonadati</taxon>
        <taxon>Pseudomonadota</taxon>
        <taxon>Alphaproteobacteria</taxon>
        <taxon>Rhodobacterales</taxon>
        <taxon>Paracoccaceae</taxon>
        <taxon>Marinibacterium</taxon>
    </lineage>
</organism>
<dbReference type="InterPro" id="IPR052897">
    <property type="entry name" value="Sec-Metab_Biosynth_Hydrolase"/>
</dbReference>
<dbReference type="InterPro" id="IPR000073">
    <property type="entry name" value="AB_hydrolase_1"/>
</dbReference>
<dbReference type="EMBL" id="AQQR01000004">
    <property type="protein sequence ID" value="OWU73626.1"/>
    <property type="molecule type" value="Genomic_DNA"/>
</dbReference>
<dbReference type="InterPro" id="IPR029058">
    <property type="entry name" value="AB_hydrolase_fold"/>
</dbReference>
<reference evidence="2 3" key="1">
    <citation type="submission" date="2013-04" db="EMBL/GenBank/DDBJ databases">
        <title>Oceanicola sp. 22II1-22F33 Genome Sequencing.</title>
        <authorList>
            <person name="Lai Q."/>
            <person name="Li G."/>
            <person name="Shao Z."/>
        </authorList>
    </citation>
    <scope>NUCLEOTIDE SEQUENCE [LARGE SCALE GENOMIC DNA]</scope>
    <source>
        <strain evidence="2 3">22II1-22F33</strain>
    </source>
</reference>
<name>A0A225NII4_9RHOB</name>
<dbReference type="PANTHER" id="PTHR37017">
    <property type="entry name" value="AB HYDROLASE-1 DOMAIN-CONTAINING PROTEIN-RELATED"/>
    <property type="match status" value="1"/>
</dbReference>
<dbReference type="OrthoDB" id="9814966at2"/>
<dbReference type="AlphaFoldDB" id="A0A225NII4"/>
<dbReference type="PANTHER" id="PTHR37017:SF11">
    <property type="entry name" value="ESTERASE_LIPASE_THIOESTERASE DOMAIN-CONTAINING PROTEIN"/>
    <property type="match status" value="1"/>
</dbReference>
<feature type="domain" description="AB hydrolase-1" evidence="1">
    <location>
        <begin position="5"/>
        <end position="232"/>
    </location>
</feature>
<keyword evidence="3" id="KW-1185">Reference proteome</keyword>
<comment type="caution">
    <text evidence="2">The sequence shown here is derived from an EMBL/GenBank/DDBJ whole genome shotgun (WGS) entry which is preliminary data.</text>
</comment>
<dbReference type="Gene3D" id="3.40.50.1820">
    <property type="entry name" value="alpha/beta hydrolase"/>
    <property type="match status" value="1"/>
</dbReference>
<dbReference type="Pfam" id="PF12697">
    <property type="entry name" value="Abhydrolase_6"/>
    <property type="match status" value="1"/>
</dbReference>
<dbReference type="RefSeq" id="WP_088650355.1">
    <property type="nucleotide sequence ID" value="NZ_AQQR01000004.1"/>
</dbReference>
<evidence type="ECO:0000259" key="1">
    <source>
        <dbReference type="Pfam" id="PF12697"/>
    </source>
</evidence>
<gene>
    <name evidence="2" type="ORF">ATO3_13375</name>
</gene>
<evidence type="ECO:0000313" key="2">
    <source>
        <dbReference type="EMBL" id="OWU73626.1"/>
    </source>
</evidence>
<dbReference type="Proteomes" id="UP000215377">
    <property type="component" value="Unassembled WGS sequence"/>
</dbReference>